<dbReference type="OrthoDB" id="9807426at2"/>
<dbReference type="InterPro" id="IPR003781">
    <property type="entry name" value="CoA-bd"/>
</dbReference>
<dbReference type="RefSeq" id="WP_146854018.1">
    <property type="nucleotide sequence ID" value="NZ_BKAG01000045.1"/>
</dbReference>
<dbReference type="PANTHER" id="PTHR33303">
    <property type="entry name" value="CYTOPLASMIC PROTEIN-RELATED"/>
    <property type="match status" value="1"/>
</dbReference>
<dbReference type="PANTHER" id="PTHR33303:SF2">
    <property type="entry name" value="COA-BINDING DOMAIN-CONTAINING PROTEIN"/>
    <property type="match status" value="1"/>
</dbReference>
<dbReference type="Pfam" id="PF13380">
    <property type="entry name" value="CoA_binding_2"/>
    <property type="match status" value="1"/>
</dbReference>
<sequence length="124" mass="13302">MSSSSERVVIVGASDKPDRYAHKAQLLLSQHGHEVVPVHPRLESIEGVPVVADLTQITGTVDTVTMYVGPAISQGLGDKLVTVKPKRVIFNPGSENAELEDKLSQAGIEVEEACTLVLLRTGQF</sequence>
<proteinExistence type="predicted"/>
<evidence type="ECO:0000259" key="1">
    <source>
        <dbReference type="SMART" id="SM00881"/>
    </source>
</evidence>
<dbReference type="InterPro" id="IPR036291">
    <property type="entry name" value="NAD(P)-bd_dom_sf"/>
</dbReference>
<dbReference type="EMBL" id="BKAG01000045">
    <property type="protein sequence ID" value="GEP45282.1"/>
    <property type="molecule type" value="Genomic_DNA"/>
</dbReference>
<dbReference type="SUPFAM" id="SSF51735">
    <property type="entry name" value="NAD(P)-binding Rossmann-fold domains"/>
    <property type="match status" value="1"/>
</dbReference>
<feature type="domain" description="CoA-binding" evidence="1">
    <location>
        <begin position="1"/>
        <end position="94"/>
    </location>
</feature>
<dbReference type="Proteomes" id="UP000321577">
    <property type="component" value="Unassembled WGS sequence"/>
</dbReference>
<protein>
    <submittedName>
        <fullName evidence="2">CoA-binding protein</fullName>
    </submittedName>
</protein>
<organism evidence="2 3">
    <name type="scientific">Brevifollis gellanilyticus</name>
    <dbReference type="NCBI Taxonomy" id="748831"/>
    <lineage>
        <taxon>Bacteria</taxon>
        <taxon>Pseudomonadati</taxon>
        <taxon>Verrucomicrobiota</taxon>
        <taxon>Verrucomicrobiia</taxon>
        <taxon>Verrucomicrobiales</taxon>
        <taxon>Verrucomicrobiaceae</taxon>
    </lineage>
</organism>
<evidence type="ECO:0000313" key="2">
    <source>
        <dbReference type="EMBL" id="GEP45282.1"/>
    </source>
</evidence>
<evidence type="ECO:0000313" key="3">
    <source>
        <dbReference type="Proteomes" id="UP000321577"/>
    </source>
</evidence>
<comment type="caution">
    <text evidence="2">The sequence shown here is derived from an EMBL/GenBank/DDBJ whole genome shotgun (WGS) entry which is preliminary data.</text>
</comment>
<gene>
    <name evidence="2" type="ORF">BGE01nite_45730</name>
</gene>
<dbReference type="AlphaFoldDB" id="A0A512MEY6"/>
<reference evidence="2 3" key="1">
    <citation type="submission" date="2019-07" db="EMBL/GenBank/DDBJ databases">
        <title>Whole genome shotgun sequence of Brevifollis gellanilyticus NBRC 108608.</title>
        <authorList>
            <person name="Hosoyama A."/>
            <person name="Uohara A."/>
            <person name="Ohji S."/>
            <person name="Ichikawa N."/>
        </authorList>
    </citation>
    <scope>NUCLEOTIDE SEQUENCE [LARGE SCALE GENOMIC DNA]</scope>
    <source>
        <strain evidence="2 3">NBRC 108608</strain>
    </source>
</reference>
<keyword evidence="3" id="KW-1185">Reference proteome</keyword>
<name>A0A512MEY6_9BACT</name>
<dbReference type="Gene3D" id="3.40.50.720">
    <property type="entry name" value="NAD(P)-binding Rossmann-like Domain"/>
    <property type="match status" value="1"/>
</dbReference>
<dbReference type="SMART" id="SM00881">
    <property type="entry name" value="CoA_binding"/>
    <property type="match status" value="1"/>
</dbReference>
<accession>A0A512MEY6</accession>